<dbReference type="PANTHER" id="PTHR12190">
    <property type="entry name" value="A-KINASE ANCHOR PROTEIN AKAP 8"/>
    <property type="match status" value="1"/>
</dbReference>
<accession>A0A8C5R6W4</accession>
<dbReference type="OrthoDB" id="8923935at2759"/>
<feature type="compositionally biased region" description="Acidic residues" evidence="1">
    <location>
        <begin position="154"/>
        <end position="163"/>
    </location>
</feature>
<dbReference type="GeneTree" id="ENSGT01120000272708"/>
<reference evidence="2" key="2">
    <citation type="submission" date="2025-09" db="UniProtKB">
        <authorList>
            <consortium name="Ensembl"/>
        </authorList>
    </citation>
    <scope>IDENTIFICATION</scope>
</reference>
<dbReference type="GO" id="GO:0016363">
    <property type="term" value="C:nuclear matrix"/>
    <property type="evidence" value="ECO:0007669"/>
    <property type="project" value="TreeGrafter"/>
</dbReference>
<dbReference type="GO" id="GO:0034237">
    <property type="term" value="F:protein kinase A regulatory subunit binding"/>
    <property type="evidence" value="ECO:0007669"/>
    <property type="project" value="TreeGrafter"/>
</dbReference>
<dbReference type="PANTHER" id="PTHR12190:SF4">
    <property type="entry name" value="A-KINASE ANCHOR PROTEIN 8-LIKE"/>
    <property type="match status" value="1"/>
</dbReference>
<feature type="compositionally biased region" description="Basic residues" evidence="1">
    <location>
        <begin position="114"/>
        <end position="123"/>
    </location>
</feature>
<organism evidence="2 3">
    <name type="scientific">Leptobrachium leishanense</name>
    <name type="common">Leishan spiny toad</name>
    <dbReference type="NCBI Taxonomy" id="445787"/>
    <lineage>
        <taxon>Eukaryota</taxon>
        <taxon>Metazoa</taxon>
        <taxon>Chordata</taxon>
        <taxon>Craniata</taxon>
        <taxon>Vertebrata</taxon>
        <taxon>Euteleostomi</taxon>
        <taxon>Amphibia</taxon>
        <taxon>Batrachia</taxon>
        <taxon>Anura</taxon>
        <taxon>Pelobatoidea</taxon>
        <taxon>Megophryidae</taxon>
        <taxon>Leptobrachium</taxon>
    </lineage>
</organism>
<evidence type="ECO:0000256" key="1">
    <source>
        <dbReference type="SAM" id="MobiDB-lite"/>
    </source>
</evidence>
<dbReference type="Proteomes" id="UP000694569">
    <property type="component" value="Unplaced"/>
</dbReference>
<dbReference type="GO" id="GO:0003677">
    <property type="term" value="F:DNA binding"/>
    <property type="evidence" value="ECO:0007669"/>
    <property type="project" value="InterPro"/>
</dbReference>
<dbReference type="InterPro" id="IPR007071">
    <property type="entry name" value="AKAP95"/>
</dbReference>
<dbReference type="AlphaFoldDB" id="A0A8C5R6W4"/>
<feature type="region of interest" description="Disordered" evidence="1">
    <location>
        <begin position="110"/>
        <end position="205"/>
    </location>
</feature>
<reference evidence="2" key="1">
    <citation type="submission" date="2025-08" db="UniProtKB">
        <authorList>
            <consortium name="Ensembl"/>
        </authorList>
    </citation>
    <scope>IDENTIFICATION</scope>
</reference>
<sequence length="295" mass="32861">MSHPAHTNKVAPQAGHFRGAPSGPYLQAGNGNSEQCIPYGTMRDWQYLFSQQWGMMSNPTDFFNAMFQWFSAGAKGSGCPPPSSSPGQCPDVPVQPGLKAFTAGSFFGGGFTIRQKRNRKRKQSAPTTSPKEGEAAAEKQANCTDDPETKYEGSETDGDEDAETVEKGTKTDVEVKESDEKAVVAETGNEDKVVPEKSQQDPQDKCSREQIMQIQFVCTLCNFRTFYDEDITHHVQSDFHKEHLLHMRSQFPNQTADFLEVRLSTNHVKGYLHFLFGSQIRHHQIPSGVIFFAES</sequence>
<proteinExistence type="predicted"/>
<evidence type="ECO:0000313" key="2">
    <source>
        <dbReference type="Ensembl" id="ENSLLEP00000048129.1"/>
    </source>
</evidence>
<protein>
    <submittedName>
        <fullName evidence="2">Uncharacterized protein</fullName>
    </submittedName>
</protein>
<evidence type="ECO:0000313" key="3">
    <source>
        <dbReference type="Proteomes" id="UP000694569"/>
    </source>
</evidence>
<feature type="compositionally biased region" description="Basic and acidic residues" evidence="1">
    <location>
        <begin position="164"/>
        <end position="205"/>
    </location>
</feature>
<keyword evidence="3" id="KW-1185">Reference proteome</keyword>
<feature type="region of interest" description="Disordered" evidence="1">
    <location>
        <begin position="1"/>
        <end position="29"/>
    </location>
</feature>
<dbReference type="Ensembl" id="ENSLLET00000050014.1">
    <property type="protein sequence ID" value="ENSLLEP00000048129.1"/>
    <property type="gene ID" value="ENSLLEG00000030372.1"/>
</dbReference>
<name>A0A8C5R6W4_9ANUR</name>
<feature type="region of interest" description="Disordered" evidence="1">
    <location>
        <begin position="74"/>
        <end position="96"/>
    </location>
</feature>